<protein>
    <submittedName>
        <fullName evidence="3">Membrane protein YqaA, SNARE-associated domain</fullName>
    </submittedName>
</protein>
<dbReference type="GO" id="GO:0005886">
    <property type="term" value="C:plasma membrane"/>
    <property type="evidence" value="ECO:0007669"/>
    <property type="project" value="TreeGrafter"/>
</dbReference>
<evidence type="ECO:0000313" key="4">
    <source>
        <dbReference type="Proteomes" id="UP000198405"/>
    </source>
</evidence>
<dbReference type="PANTHER" id="PTHR42709">
    <property type="entry name" value="ALKALINE PHOSPHATASE LIKE PROTEIN"/>
    <property type="match status" value="1"/>
</dbReference>
<feature type="transmembrane region" description="Helical" evidence="1">
    <location>
        <begin position="166"/>
        <end position="184"/>
    </location>
</feature>
<dbReference type="InterPro" id="IPR032816">
    <property type="entry name" value="VTT_dom"/>
</dbReference>
<name>A0A238YWR6_9BACT</name>
<gene>
    <name evidence="3" type="ORF">SAMN06265340_10565</name>
</gene>
<dbReference type="RefSeq" id="WP_089322954.1">
    <property type="nucleotide sequence ID" value="NZ_FZOB01000005.1"/>
</dbReference>
<dbReference type="Pfam" id="PF09335">
    <property type="entry name" value="VTT_dom"/>
    <property type="match status" value="1"/>
</dbReference>
<feature type="transmembrane region" description="Helical" evidence="1">
    <location>
        <begin position="52"/>
        <end position="73"/>
    </location>
</feature>
<dbReference type="EMBL" id="FZOB01000005">
    <property type="protein sequence ID" value="SNR75500.1"/>
    <property type="molecule type" value="Genomic_DNA"/>
</dbReference>
<dbReference type="PANTHER" id="PTHR42709:SF11">
    <property type="entry name" value="DEDA FAMILY PROTEIN"/>
    <property type="match status" value="1"/>
</dbReference>
<sequence>MDFLNPSFWQEFALKYGALGLAFNSFIEAIFFPIPPDVLLITLCAANPKSAFFYAAVTTLFSTLGGIVGYFIGYKGGKPLAVKFFGEEKVNRVHRLFEAYESMIILTAGFTPLPYKLFTITSGVLYASLSKLILFSIIGRGLRFFAEAALFYFYGKEITDFVQHNLNLIFTISGILLIVAFIIYRRAKKGTLP</sequence>
<reference evidence="4" key="1">
    <citation type="submission" date="2017-06" db="EMBL/GenBank/DDBJ databases">
        <authorList>
            <person name="Varghese N."/>
            <person name="Submissions S."/>
        </authorList>
    </citation>
    <scope>NUCLEOTIDE SEQUENCE [LARGE SCALE GENOMIC DNA]</scope>
    <source>
        <strain evidence="4">DSM 15668</strain>
    </source>
</reference>
<dbReference type="Proteomes" id="UP000198405">
    <property type="component" value="Unassembled WGS sequence"/>
</dbReference>
<keyword evidence="1" id="KW-1133">Transmembrane helix</keyword>
<feature type="transmembrane region" description="Helical" evidence="1">
    <location>
        <begin position="132"/>
        <end position="154"/>
    </location>
</feature>
<evidence type="ECO:0000259" key="2">
    <source>
        <dbReference type="Pfam" id="PF09335"/>
    </source>
</evidence>
<keyword evidence="4" id="KW-1185">Reference proteome</keyword>
<organism evidence="3 4">
    <name type="scientific">Desulfurobacterium atlanticum</name>
    <dbReference type="NCBI Taxonomy" id="240169"/>
    <lineage>
        <taxon>Bacteria</taxon>
        <taxon>Pseudomonadati</taxon>
        <taxon>Aquificota</taxon>
        <taxon>Aquificia</taxon>
        <taxon>Desulfurobacteriales</taxon>
        <taxon>Desulfurobacteriaceae</taxon>
        <taxon>Desulfurobacterium</taxon>
    </lineage>
</organism>
<dbReference type="AlphaFoldDB" id="A0A238YWR6"/>
<proteinExistence type="predicted"/>
<keyword evidence="1" id="KW-0472">Membrane</keyword>
<keyword evidence="1" id="KW-0812">Transmembrane</keyword>
<feature type="transmembrane region" description="Helical" evidence="1">
    <location>
        <begin position="12"/>
        <end position="32"/>
    </location>
</feature>
<accession>A0A238YWR6</accession>
<evidence type="ECO:0000313" key="3">
    <source>
        <dbReference type="EMBL" id="SNR75500.1"/>
    </source>
</evidence>
<dbReference type="OrthoDB" id="9810270at2"/>
<feature type="domain" description="VTT" evidence="2">
    <location>
        <begin position="34"/>
        <end position="152"/>
    </location>
</feature>
<dbReference type="InterPro" id="IPR051311">
    <property type="entry name" value="DedA_domain"/>
</dbReference>
<evidence type="ECO:0000256" key="1">
    <source>
        <dbReference type="SAM" id="Phobius"/>
    </source>
</evidence>